<sequence length="79" mass="8836">MDGVIPFHNPDICSFLKMLFIMCSMLAECVPPEFESGAFCSLVLTKSKGWNKTVENVPESDPARKAFNNGDSKDILPYY</sequence>
<evidence type="ECO:0008006" key="3">
    <source>
        <dbReference type="Google" id="ProtNLM"/>
    </source>
</evidence>
<evidence type="ECO:0000313" key="2">
    <source>
        <dbReference type="EMBL" id="JAW15605.1"/>
    </source>
</evidence>
<dbReference type="AlphaFoldDB" id="A0A224XST6"/>
<organism evidence="2">
    <name type="scientific">Panstrongylus lignarius</name>
    <dbReference type="NCBI Taxonomy" id="156445"/>
    <lineage>
        <taxon>Eukaryota</taxon>
        <taxon>Metazoa</taxon>
        <taxon>Ecdysozoa</taxon>
        <taxon>Arthropoda</taxon>
        <taxon>Hexapoda</taxon>
        <taxon>Insecta</taxon>
        <taxon>Pterygota</taxon>
        <taxon>Neoptera</taxon>
        <taxon>Paraneoptera</taxon>
        <taxon>Hemiptera</taxon>
        <taxon>Heteroptera</taxon>
        <taxon>Panheteroptera</taxon>
        <taxon>Cimicomorpha</taxon>
        <taxon>Reduviidae</taxon>
        <taxon>Triatominae</taxon>
        <taxon>Panstrongylus</taxon>
    </lineage>
</organism>
<feature type="signal peptide" evidence="1">
    <location>
        <begin position="1"/>
        <end position="29"/>
    </location>
</feature>
<keyword evidence="1" id="KW-0732">Signal</keyword>
<evidence type="ECO:0000256" key="1">
    <source>
        <dbReference type="SAM" id="SignalP"/>
    </source>
</evidence>
<reference evidence="2" key="1">
    <citation type="journal article" date="2018" name="PLoS Negl. Trop. Dis.">
        <title>An insight into the salivary gland and fat body transcriptome of Panstrongylus lignarius (Hemiptera: Heteroptera), the main vector of Chagas disease in Peru.</title>
        <authorList>
            <person name="Nevoa J.C."/>
            <person name="Mendes M.T."/>
            <person name="da Silva M.V."/>
            <person name="Soares S.C."/>
            <person name="Oliveira C.J.F."/>
            <person name="Ribeiro J.M.C."/>
        </authorList>
    </citation>
    <scope>NUCLEOTIDE SEQUENCE</scope>
</reference>
<protein>
    <recommendedName>
        <fullName evidence="3">Secreted protein</fullName>
    </recommendedName>
</protein>
<name>A0A224XST6_9HEMI</name>
<accession>A0A224XST6</accession>
<feature type="chain" id="PRO_5012104003" description="Secreted protein" evidence="1">
    <location>
        <begin position="30"/>
        <end position="79"/>
    </location>
</feature>
<proteinExistence type="predicted"/>
<dbReference type="EMBL" id="GFTR01000821">
    <property type="protein sequence ID" value="JAW15605.1"/>
    <property type="molecule type" value="Transcribed_RNA"/>
</dbReference>